<dbReference type="VEuPathDB" id="FungiDB:T552_02709"/>
<dbReference type="RefSeq" id="XP_018225038.1">
    <property type="nucleotide sequence ID" value="XM_018371239.1"/>
</dbReference>
<dbReference type="SUPFAM" id="SSF54189">
    <property type="entry name" value="Ribosomal proteins S24e, L23 and L15e"/>
    <property type="match status" value="1"/>
</dbReference>
<evidence type="ECO:0000256" key="4">
    <source>
        <dbReference type="ARBA" id="ARBA00022980"/>
    </source>
</evidence>
<dbReference type="GO" id="GO:0030687">
    <property type="term" value="C:preribosome, large subunit precursor"/>
    <property type="evidence" value="ECO:0007669"/>
    <property type="project" value="EnsemblFungi"/>
</dbReference>
<dbReference type="FunFam" id="3.30.70.330:FF:000035">
    <property type="entry name" value="60S ribosomal protein L23a"/>
    <property type="match status" value="1"/>
</dbReference>
<dbReference type="PROSITE" id="PS00050">
    <property type="entry name" value="RIBOSOMAL_L23"/>
    <property type="match status" value="1"/>
</dbReference>
<evidence type="ECO:0000256" key="8">
    <source>
        <dbReference type="ARBA" id="ARBA00062430"/>
    </source>
</evidence>
<name>A0A0W4ZE90_PNEC8</name>
<keyword evidence="4 9" id="KW-0689">Ribosomal protein</keyword>
<keyword evidence="3" id="KW-0694">RNA-binding</keyword>
<keyword evidence="12" id="KW-1185">Reference proteome</keyword>
<reference evidence="12" key="1">
    <citation type="journal article" date="2016" name="Nat. Commun.">
        <title>Genome analysis of three Pneumocystis species reveals adaptation mechanisms to life exclusively in mammalian hosts.</title>
        <authorList>
            <person name="Ma L."/>
            <person name="Chen Z."/>
            <person name="Huang D.W."/>
            <person name="Kutty G."/>
            <person name="Ishihara M."/>
            <person name="Wang H."/>
            <person name="Abouelleil A."/>
            <person name="Bishop L."/>
            <person name="Davey E."/>
            <person name="Deng R."/>
            <person name="Deng X."/>
            <person name="Fan L."/>
            <person name="Fantoni G."/>
            <person name="Fitzgerald M."/>
            <person name="Gogineni E."/>
            <person name="Goldberg J.M."/>
            <person name="Handley G."/>
            <person name="Hu X."/>
            <person name="Huber C."/>
            <person name="Jiao X."/>
            <person name="Jones K."/>
            <person name="Levin J.Z."/>
            <person name="Liu Y."/>
            <person name="Macdonald P."/>
            <person name="Melnikov A."/>
            <person name="Raley C."/>
            <person name="Sassi M."/>
            <person name="Sherman B.T."/>
            <person name="Song X."/>
            <person name="Sykes S."/>
            <person name="Tran B."/>
            <person name="Walsh L."/>
            <person name="Xia Y."/>
            <person name="Yang J."/>
            <person name="Young S."/>
            <person name="Zeng Q."/>
            <person name="Zheng X."/>
            <person name="Stephens R."/>
            <person name="Nusbaum C."/>
            <person name="Birren B.W."/>
            <person name="Azadi P."/>
            <person name="Lempicki R.A."/>
            <person name="Cuomo C.A."/>
            <person name="Kovacs J.A."/>
        </authorList>
    </citation>
    <scope>NUCLEOTIDE SEQUENCE [LARGE SCALE GENOMIC DNA]</scope>
    <source>
        <strain evidence="12">B80</strain>
    </source>
</reference>
<dbReference type="InterPro" id="IPR013025">
    <property type="entry name" value="Ribosomal_uL23-like"/>
</dbReference>
<organism evidence="11 12">
    <name type="scientific">Pneumocystis carinii (strain B80)</name>
    <name type="common">Rat pneumocystis pneumonia agent</name>
    <name type="synonym">Pneumocystis carinii f. sp. carinii</name>
    <dbReference type="NCBI Taxonomy" id="1408658"/>
    <lineage>
        <taxon>Eukaryota</taxon>
        <taxon>Fungi</taxon>
        <taxon>Dikarya</taxon>
        <taxon>Ascomycota</taxon>
        <taxon>Taphrinomycotina</taxon>
        <taxon>Pneumocystomycetes</taxon>
        <taxon>Pneumocystaceae</taxon>
        <taxon>Pneumocystis</taxon>
    </lineage>
</organism>
<keyword evidence="5 9" id="KW-0687">Ribonucleoprotein</keyword>
<protein>
    <recommendedName>
        <fullName evidence="10">Large ribosomal subunit protein uL23 N-terminal domain-containing protein</fullName>
    </recommendedName>
</protein>
<evidence type="ECO:0000313" key="11">
    <source>
        <dbReference type="EMBL" id="KTW26703.1"/>
    </source>
</evidence>
<comment type="subunit">
    <text evidence="8">Component of the large ribosomal subunit (LSU). Mature yeast ribosomes consist of a small (40S) and a large (60S) subunit. The 40S small subunit contains 1 molecule of ribosomal RNA (18S rRNA) and at least 33 different proteins. The large 60S subunit contains 3 rRNA molecules (25S, 5.8S and 5S rRNA) and at least 46 different proteins. uL23 is associated with the polypeptide exit tunnel.</text>
</comment>
<gene>
    <name evidence="11" type="ORF">T552_02709</name>
</gene>
<comment type="function">
    <text evidence="7">This protein binds to a specific region on the 26S rRNA.</text>
</comment>
<dbReference type="AlphaFoldDB" id="A0A0W4ZE90"/>
<evidence type="ECO:0000256" key="5">
    <source>
        <dbReference type="ARBA" id="ARBA00023274"/>
    </source>
</evidence>
<dbReference type="Gene3D" id="3.30.70.330">
    <property type="match status" value="1"/>
</dbReference>
<comment type="function">
    <text evidence="6">Component of the ribosome, a large ribonucleoprotein complex responsible for the synthesis of proteins in the cell. The small ribosomal subunit (SSU) binds messenger RNAs (mRNAs) and translates the encoded message by selecting cognate aminoacyl-transfer RNA (tRNA) molecules. The large subunit (LSU) contains the ribosomal catalytic site termed the peptidyl transferase center (PTC), which catalyzes the formation of peptide bonds, thereby polymerizing the amino acids delivered by tRNAs into a polypeptide chain. The nascent polypeptides leave the ribosome through a tunnel in the LSU and interact with protein factors that function in enzymatic processing, targeting, and the membrane insertion of nascent chains at the exit of the ribosomal tunnel. uL23 is a major component of the universal docking site for these factors at the polypeptide exit tunnel.</text>
</comment>
<evidence type="ECO:0000256" key="6">
    <source>
        <dbReference type="ARBA" id="ARBA00054105"/>
    </source>
</evidence>
<keyword evidence="2" id="KW-0699">rRNA-binding</keyword>
<dbReference type="EMBL" id="LFVZ01000012">
    <property type="protein sequence ID" value="KTW26703.1"/>
    <property type="molecule type" value="Genomic_DNA"/>
</dbReference>
<dbReference type="Pfam" id="PF00276">
    <property type="entry name" value="Ribosomal_L23"/>
    <property type="match status" value="1"/>
</dbReference>
<evidence type="ECO:0000256" key="9">
    <source>
        <dbReference type="RuleBase" id="RU003934"/>
    </source>
</evidence>
<dbReference type="Proteomes" id="UP000054454">
    <property type="component" value="Unassembled WGS sequence"/>
</dbReference>
<evidence type="ECO:0000313" key="12">
    <source>
        <dbReference type="Proteomes" id="UP000054454"/>
    </source>
</evidence>
<dbReference type="InterPro" id="IPR012678">
    <property type="entry name" value="Ribosomal_uL23/eL15/eS24_sf"/>
</dbReference>
<dbReference type="OrthoDB" id="1267328at2759"/>
<evidence type="ECO:0000256" key="7">
    <source>
        <dbReference type="ARBA" id="ARBA00057381"/>
    </source>
</evidence>
<dbReference type="InterPro" id="IPR005633">
    <property type="entry name" value="Ribosomal_uL23_N"/>
</dbReference>
<evidence type="ECO:0000256" key="3">
    <source>
        <dbReference type="ARBA" id="ARBA00022884"/>
    </source>
</evidence>
<dbReference type="PANTHER" id="PTHR11620">
    <property type="entry name" value="60S RIBOSOMAL PROTEIN L23A"/>
    <property type="match status" value="1"/>
</dbReference>
<comment type="similarity">
    <text evidence="1 9">Belongs to the universal ribosomal protein uL23 family.</text>
</comment>
<dbReference type="NCBIfam" id="NF011118">
    <property type="entry name" value="PRK14548.1"/>
    <property type="match status" value="1"/>
</dbReference>
<dbReference type="GO" id="GO:0022625">
    <property type="term" value="C:cytosolic large ribosomal subunit"/>
    <property type="evidence" value="ECO:0007669"/>
    <property type="project" value="EnsemblFungi"/>
</dbReference>
<dbReference type="GO" id="GO:0019843">
    <property type="term" value="F:rRNA binding"/>
    <property type="evidence" value="ECO:0007669"/>
    <property type="project" value="UniProtKB-KW"/>
</dbReference>
<sequence length="163" mass="18446">MVKKGKISKINDTSSKEAIKSSNTTLKAEKAAKAVALGNYSKLKRRVRTSVTFRRPKTLCLPRKPLYLRKSIPHTPRLDEYKILVCPMNTESSMKKIEENNTLVFRVNIKANKHQIKQAFKKLYDVDILKVNTLISPKGIKKAYVKLAADMDALDVANKIGFV</sequence>
<evidence type="ECO:0000256" key="1">
    <source>
        <dbReference type="ARBA" id="ARBA00006700"/>
    </source>
</evidence>
<dbReference type="GO" id="GO:0006412">
    <property type="term" value="P:translation"/>
    <property type="evidence" value="ECO:0007669"/>
    <property type="project" value="InterPro"/>
</dbReference>
<dbReference type="InterPro" id="IPR001014">
    <property type="entry name" value="Ribosomal_uL23_CS"/>
</dbReference>
<evidence type="ECO:0000259" key="10">
    <source>
        <dbReference type="Pfam" id="PF03939"/>
    </source>
</evidence>
<dbReference type="Pfam" id="PF03939">
    <property type="entry name" value="Ribosomal_L23eN"/>
    <property type="match status" value="1"/>
</dbReference>
<dbReference type="InterPro" id="IPR012677">
    <property type="entry name" value="Nucleotide-bd_a/b_plait_sf"/>
</dbReference>
<dbReference type="GO" id="GO:0000027">
    <property type="term" value="P:ribosomal large subunit assembly"/>
    <property type="evidence" value="ECO:0007669"/>
    <property type="project" value="EnsemblFungi"/>
</dbReference>
<comment type="caution">
    <text evidence="11">The sequence shown here is derived from an EMBL/GenBank/DDBJ whole genome shotgun (WGS) entry which is preliminary data.</text>
</comment>
<dbReference type="HAMAP" id="MF_01369_A">
    <property type="entry name" value="Ribosomal_uL23_A"/>
    <property type="match status" value="1"/>
</dbReference>
<feature type="domain" description="Large ribosomal subunit protein uL23 N-terminal" evidence="10">
    <location>
        <begin position="25"/>
        <end position="74"/>
    </location>
</feature>
<dbReference type="GeneID" id="28937442"/>
<proteinExistence type="inferred from homology"/>
<dbReference type="GO" id="GO:0003735">
    <property type="term" value="F:structural constituent of ribosome"/>
    <property type="evidence" value="ECO:0007669"/>
    <property type="project" value="InterPro"/>
</dbReference>
<evidence type="ECO:0000256" key="2">
    <source>
        <dbReference type="ARBA" id="ARBA00022730"/>
    </source>
</evidence>
<accession>A0A0W4ZE90</accession>